<organism evidence="1 2">
    <name type="scientific">Dreissena polymorpha</name>
    <name type="common">Zebra mussel</name>
    <name type="synonym">Mytilus polymorpha</name>
    <dbReference type="NCBI Taxonomy" id="45954"/>
    <lineage>
        <taxon>Eukaryota</taxon>
        <taxon>Metazoa</taxon>
        <taxon>Spiralia</taxon>
        <taxon>Lophotrochozoa</taxon>
        <taxon>Mollusca</taxon>
        <taxon>Bivalvia</taxon>
        <taxon>Autobranchia</taxon>
        <taxon>Heteroconchia</taxon>
        <taxon>Euheterodonta</taxon>
        <taxon>Imparidentia</taxon>
        <taxon>Neoheterodontei</taxon>
        <taxon>Myida</taxon>
        <taxon>Dreissenoidea</taxon>
        <taxon>Dreissenidae</taxon>
        <taxon>Dreissena</taxon>
    </lineage>
</organism>
<keyword evidence="2" id="KW-1185">Reference proteome</keyword>
<comment type="caution">
    <text evidence="1">The sequence shown here is derived from an EMBL/GenBank/DDBJ whole genome shotgun (WGS) entry which is preliminary data.</text>
</comment>
<evidence type="ECO:0000313" key="1">
    <source>
        <dbReference type="EMBL" id="KAH3815498.1"/>
    </source>
</evidence>
<accession>A0A9D4GEU3</accession>
<evidence type="ECO:0000313" key="2">
    <source>
        <dbReference type="Proteomes" id="UP000828390"/>
    </source>
</evidence>
<gene>
    <name evidence="1" type="ORF">DPMN_144021</name>
</gene>
<name>A0A9D4GEU3_DREPO</name>
<dbReference type="AlphaFoldDB" id="A0A9D4GEU3"/>
<reference evidence="1" key="1">
    <citation type="journal article" date="2019" name="bioRxiv">
        <title>The Genome of the Zebra Mussel, Dreissena polymorpha: A Resource for Invasive Species Research.</title>
        <authorList>
            <person name="McCartney M.A."/>
            <person name="Auch B."/>
            <person name="Kono T."/>
            <person name="Mallez S."/>
            <person name="Zhang Y."/>
            <person name="Obille A."/>
            <person name="Becker A."/>
            <person name="Abrahante J.E."/>
            <person name="Garbe J."/>
            <person name="Badalamenti J.P."/>
            <person name="Herman A."/>
            <person name="Mangelson H."/>
            <person name="Liachko I."/>
            <person name="Sullivan S."/>
            <person name="Sone E.D."/>
            <person name="Koren S."/>
            <person name="Silverstein K.A.T."/>
            <person name="Beckman K.B."/>
            <person name="Gohl D.M."/>
        </authorList>
    </citation>
    <scope>NUCLEOTIDE SEQUENCE</scope>
    <source>
        <strain evidence="1">Duluth1</strain>
        <tissue evidence="1">Whole animal</tissue>
    </source>
</reference>
<dbReference type="Proteomes" id="UP000828390">
    <property type="component" value="Unassembled WGS sequence"/>
</dbReference>
<dbReference type="EMBL" id="JAIWYP010000006">
    <property type="protein sequence ID" value="KAH3815498.1"/>
    <property type="molecule type" value="Genomic_DNA"/>
</dbReference>
<reference evidence="1" key="2">
    <citation type="submission" date="2020-11" db="EMBL/GenBank/DDBJ databases">
        <authorList>
            <person name="McCartney M.A."/>
            <person name="Auch B."/>
            <person name="Kono T."/>
            <person name="Mallez S."/>
            <person name="Becker A."/>
            <person name="Gohl D.M."/>
            <person name="Silverstein K.A.T."/>
            <person name="Koren S."/>
            <person name="Bechman K.B."/>
            <person name="Herman A."/>
            <person name="Abrahante J.E."/>
            <person name="Garbe J."/>
        </authorList>
    </citation>
    <scope>NUCLEOTIDE SEQUENCE</scope>
    <source>
        <strain evidence="1">Duluth1</strain>
        <tissue evidence="1">Whole animal</tissue>
    </source>
</reference>
<proteinExistence type="predicted"/>
<sequence>MFTWTQHWSSKFPGLQPIQGGNHYPSFECFPLQNKQRISMVSKAYENIRNLIHGNSRVAMETKLQLPQLGQGTFIQW</sequence>
<protein>
    <submittedName>
        <fullName evidence="1">Uncharacterized protein</fullName>
    </submittedName>
</protein>